<dbReference type="RefSeq" id="WP_093171475.1">
    <property type="nucleotide sequence ID" value="NZ_FNCN01000015.1"/>
</dbReference>
<reference evidence="3 4" key="1">
    <citation type="submission" date="2016-10" db="EMBL/GenBank/DDBJ databases">
        <authorList>
            <person name="de Groot N.N."/>
        </authorList>
    </citation>
    <scope>NUCLEOTIDE SEQUENCE [LARGE SCALE GENOMIC DNA]</scope>
    <source>
        <strain evidence="3 4">CPCC 201354</strain>
    </source>
</reference>
<dbReference type="PROSITE" id="PS51257">
    <property type="entry name" value="PROKAR_LIPOPROTEIN"/>
    <property type="match status" value="1"/>
</dbReference>
<evidence type="ECO:0000256" key="1">
    <source>
        <dbReference type="SAM" id="MobiDB-lite"/>
    </source>
</evidence>
<keyword evidence="2" id="KW-0732">Signal</keyword>
<gene>
    <name evidence="3" type="ORF">SAMN05421505_11513</name>
</gene>
<feature type="signal peptide" evidence="2">
    <location>
        <begin position="1"/>
        <end position="24"/>
    </location>
</feature>
<evidence type="ECO:0000313" key="3">
    <source>
        <dbReference type="EMBL" id="SDH38861.1"/>
    </source>
</evidence>
<feature type="region of interest" description="Disordered" evidence="1">
    <location>
        <begin position="32"/>
        <end position="58"/>
    </location>
</feature>
<protein>
    <submittedName>
        <fullName evidence="3">Uncharacterized protein</fullName>
    </submittedName>
</protein>
<dbReference type="AlphaFoldDB" id="A0A1G8C042"/>
<keyword evidence="4" id="KW-1185">Reference proteome</keyword>
<dbReference type="Proteomes" id="UP000198923">
    <property type="component" value="Unassembled WGS sequence"/>
</dbReference>
<evidence type="ECO:0000256" key="2">
    <source>
        <dbReference type="SAM" id="SignalP"/>
    </source>
</evidence>
<dbReference type="EMBL" id="FNCN01000015">
    <property type="protein sequence ID" value="SDH38861.1"/>
    <property type="molecule type" value="Genomic_DNA"/>
</dbReference>
<organism evidence="3 4">
    <name type="scientific">Sinosporangium album</name>
    <dbReference type="NCBI Taxonomy" id="504805"/>
    <lineage>
        <taxon>Bacteria</taxon>
        <taxon>Bacillati</taxon>
        <taxon>Actinomycetota</taxon>
        <taxon>Actinomycetes</taxon>
        <taxon>Streptosporangiales</taxon>
        <taxon>Streptosporangiaceae</taxon>
        <taxon>Sinosporangium</taxon>
    </lineage>
</organism>
<name>A0A1G8C042_9ACTN</name>
<feature type="chain" id="PRO_5038816562" evidence="2">
    <location>
        <begin position="25"/>
        <end position="157"/>
    </location>
</feature>
<evidence type="ECO:0000313" key="4">
    <source>
        <dbReference type="Proteomes" id="UP000198923"/>
    </source>
</evidence>
<dbReference type="OrthoDB" id="3539324at2"/>
<feature type="compositionally biased region" description="Low complexity" evidence="1">
    <location>
        <begin position="34"/>
        <end position="51"/>
    </location>
</feature>
<proteinExistence type="predicted"/>
<sequence>MFRVSYRRSASALAAATAFVFLTAACGGGETDTAAKPAESSSAPADSKPAEQPAGGDNAKICADATQIGLDMTGKMTELMADPAAGRKAYDEAAARFKDLAGQASGDLATALNDMSALYASLKFDESDPTKAIAAVTEAAKKVQDTSTALAKACTPA</sequence>
<accession>A0A1G8C042</accession>